<dbReference type="InterPro" id="IPR024478">
    <property type="entry name" value="HlyB_4HB_MCP"/>
</dbReference>
<reference evidence="13" key="1">
    <citation type="submission" date="2018-10" db="EMBL/GenBank/DDBJ databases">
        <authorList>
            <consortium name="NARMS: The National Antimicrobial Resistance Monitoring System"/>
        </authorList>
    </citation>
    <scope>NUCLEOTIDE SEQUENCE [LARGE SCALE GENOMIC DNA]</scope>
    <source>
        <strain evidence="13">CVM N17EC0388</strain>
    </source>
</reference>
<dbReference type="PROSITE" id="PS50111">
    <property type="entry name" value="CHEMOTAXIS_TRANSDUC_2"/>
    <property type="match status" value="1"/>
</dbReference>
<evidence type="ECO:0000259" key="10">
    <source>
        <dbReference type="PROSITE" id="PS50111"/>
    </source>
</evidence>
<protein>
    <submittedName>
        <fullName evidence="13">Methyl-accepting chemotaxis protein</fullName>
    </submittedName>
</protein>
<dbReference type="FunFam" id="1.10.287.950:FF:000001">
    <property type="entry name" value="Methyl-accepting chemotaxis sensory transducer"/>
    <property type="match status" value="1"/>
</dbReference>
<evidence type="ECO:0000256" key="7">
    <source>
        <dbReference type="ARBA" id="ARBA00029447"/>
    </source>
</evidence>
<evidence type="ECO:0000256" key="6">
    <source>
        <dbReference type="ARBA" id="ARBA00023224"/>
    </source>
</evidence>
<keyword evidence="2" id="KW-0145">Chemotaxis</keyword>
<accession>A0A3L0W5J6</accession>
<evidence type="ECO:0000313" key="12">
    <source>
        <dbReference type="EMBL" id="MHO04376.1"/>
    </source>
</evidence>
<sequence>MEGISIRQKLILGCVVPLLALLALLVGATQAMSQLMAGMNAMYQGEVVQLKELKQIADLYAVKVIDAANKANVGGIAPSNAKADMQQAQREIAQIWQQYRSREMSSAEQQEAASVQALFGAADQQIAAVVAVLDQMQGEARDLLAARIMPLYGVIDPVSDGVSALVEFQLKEAEQNIGELNDLRQQLFQLFILMFVVGGACILFFGVWAGRSVSQPLVAMGGILRGMQTDLDLSKLVPVLRKDEMGGLAHSLNEVICHFRELITQINGMAEQLATASAHLAHIGMQSRGRFAEQQAETDQTATAMNQMSATVAEVANSSNSAADAAHHAHESARHGHHIVEDAILRMSGLSAQIQNTAAMITQLADDSRNISSVMDAIRGIAEQTNLLALNAAIEAARAGDQGRGFAVVADEVRTLAQRTQRSTEEIGKTIVKLQQGASEAASSMELGLSQVEESNRTVLACGQALGEIVSSVNVINEMNTHIATAAEEQSKVAEEITRNVVNIAHIATESTKAASELNQSCHELEQLSSDLKVKVGQFRC</sequence>
<name>A0A3L0W5J6_ECOLX</name>
<feature type="domain" description="HAMP" evidence="11">
    <location>
        <begin position="211"/>
        <end position="264"/>
    </location>
</feature>
<dbReference type="GO" id="GO:0005886">
    <property type="term" value="C:plasma membrane"/>
    <property type="evidence" value="ECO:0007669"/>
    <property type="project" value="UniProtKB-SubCell"/>
</dbReference>
<evidence type="ECO:0000256" key="8">
    <source>
        <dbReference type="PROSITE-ProRule" id="PRU00284"/>
    </source>
</evidence>
<comment type="subcellular location">
    <subcellularLocation>
        <location evidence="1">Cell inner membrane</location>
        <topology evidence="1">Multi-pass membrane protein</topology>
    </subcellularLocation>
</comment>
<evidence type="ECO:0000256" key="2">
    <source>
        <dbReference type="ARBA" id="ARBA00022500"/>
    </source>
</evidence>
<dbReference type="Pfam" id="PF00015">
    <property type="entry name" value="MCPsignal"/>
    <property type="match status" value="1"/>
</dbReference>
<dbReference type="Gene3D" id="1.10.287.950">
    <property type="entry name" value="Methyl-accepting chemotaxis protein"/>
    <property type="match status" value="1"/>
</dbReference>
<keyword evidence="5 9" id="KW-0472">Membrane</keyword>
<evidence type="ECO:0000256" key="4">
    <source>
        <dbReference type="ARBA" id="ARBA00022989"/>
    </source>
</evidence>
<dbReference type="AlphaFoldDB" id="A0A3L0W5J6"/>
<keyword evidence="3 9" id="KW-0812">Transmembrane</keyword>
<dbReference type="PRINTS" id="PR00260">
    <property type="entry name" value="CHEMTRNSDUCR"/>
</dbReference>
<keyword evidence="4 9" id="KW-1133">Transmembrane helix</keyword>
<feature type="transmembrane region" description="Helical" evidence="9">
    <location>
        <begin position="187"/>
        <end position="210"/>
    </location>
</feature>
<dbReference type="PANTHER" id="PTHR32089:SF119">
    <property type="entry name" value="METHYL-ACCEPTING CHEMOTAXIS PROTEIN CTPL"/>
    <property type="match status" value="1"/>
</dbReference>
<evidence type="ECO:0000256" key="5">
    <source>
        <dbReference type="ARBA" id="ARBA00023136"/>
    </source>
</evidence>
<keyword evidence="6 8" id="KW-0807">Transducer</keyword>
<dbReference type="PROSITE" id="PS50885">
    <property type="entry name" value="HAMP"/>
    <property type="match status" value="1"/>
</dbReference>
<comment type="similarity">
    <text evidence="7">Belongs to the methyl-accepting chemotaxis (MCP) protein family.</text>
</comment>
<evidence type="ECO:0000256" key="1">
    <source>
        <dbReference type="ARBA" id="ARBA00004429"/>
    </source>
</evidence>
<evidence type="ECO:0000259" key="11">
    <source>
        <dbReference type="PROSITE" id="PS50885"/>
    </source>
</evidence>
<dbReference type="Pfam" id="PF12729">
    <property type="entry name" value="4HB_MCP_1"/>
    <property type="match status" value="1"/>
</dbReference>
<dbReference type="EMBL" id="RNRV01000120">
    <property type="protein sequence ID" value="MHO07198.1"/>
    <property type="molecule type" value="Genomic_DNA"/>
</dbReference>
<dbReference type="CDD" id="cd11386">
    <property type="entry name" value="MCP_signal"/>
    <property type="match status" value="1"/>
</dbReference>
<evidence type="ECO:0000256" key="3">
    <source>
        <dbReference type="ARBA" id="ARBA00022692"/>
    </source>
</evidence>
<dbReference type="InterPro" id="IPR004090">
    <property type="entry name" value="Chemotax_Me-accpt_rcpt"/>
</dbReference>
<dbReference type="SUPFAM" id="SSF58104">
    <property type="entry name" value="Methyl-accepting chemotaxis protein (MCP) signaling domain"/>
    <property type="match status" value="1"/>
</dbReference>
<dbReference type="GO" id="GO:0004888">
    <property type="term" value="F:transmembrane signaling receptor activity"/>
    <property type="evidence" value="ECO:0007669"/>
    <property type="project" value="InterPro"/>
</dbReference>
<organism evidence="13">
    <name type="scientific">Escherichia coli</name>
    <dbReference type="NCBI Taxonomy" id="562"/>
    <lineage>
        <taxon>Bacteria</taxon>
        <taxon>Pseudomonadati</taxon>
        <taxon>Pseudomonadota</taxon>
        <taxon>Gammaproteobacteria</taxon>
        <taxon>Enterobacterales</taxon>
        <taxon>Enterobacteriaceae</taxon>
        <taxon>Escherichia</taxon>
    </lineage>
</organism>
<proteinExistence type="inferred from homology"/>
<dbReference type="GO" id="GO:0006935">
    <property type="term" value="P:chemotaxis"/>
    <property type="evidence" value="ECO:0007669"/>
    <property type="project" value="UniProtKB-KW"/>
</dbReference>
<dbReference type="InterPro" id="IPR004089">
    <property type="entry name" value="MCPsignal_dom"/>
</dbReference>
<gene>
    <name evidence="12" type="ORF">D9F05_08340</name>
    <name evidence="13" type="ORF">D9F05_23270</name>
</gene>
<comment type="caution">
    <text evidence="13">The sequence shown here is derived from an EMBL/GenBank/DDBJ whole genome shotgun (WGS) entry which is preliminary data.</text>
</comment>
<dbReference type="SMART" id="SM00283">
    <property type="entry name" value="MA"/>
    <property type="match status" value="1"/>
</dbReference>
<evidence type="ECO:0000313" key="13">
    <source>
        <dbReference type="EMBL" id="MHO07198.1"/>
    </source>
</evidence>
<dbReference type="PANTHER" id="PTHR32089">
    <property type="entry name" value="METHYL-ACCEPTING CHEMOTAXIS PROTEIN MCPB"/>
    <property type="match status" value="1"/>
</dbReference>
<feature type="domain" description="Methyl-accepting transducer" evidence="10">
    <location>
        <begin position="269"/>
        <end position="505"/>
    </location>
</feature>
<evidence type="ECO:0000256" key="9">
    <source>
        <dbReference type="SAM" id="Phobius"/>
    </source>
</evidence>
<dbReference type="InterPro" id="IPR003660">
    <property type="entry name" value="HAMP_dom"/>
</dbReference>
<dbReference type="GO" id="GO:0007165">
    <property type="term" value="P:signal transduction"/>
    <property type="evidence" value="ECO:0007669"/>
    <property type="project" value="UniProtKB-KW"/>
</dbReference>
<dbReference type="EMBL" id="RNRV01000011">
    <property type="protein sequence ID" value="MHO04376.1"/>
    <property type="molecule type" value="Genomic_DNA"/>
</dbReference>